<sequence>MEKREKIILVTGSTGFLGSAITQRLLVSGCRLRLLIRKRDNDISQISFGWESLIKERILGDQFDDYSQEQYRVVGERFNNDTSLQELFFSNVEIIEGDITSSSLGLEKQEYRKLCNEVEDVFHCAAVTHFEMQGADEHMDVNVRGTENMLQFANSGKQKRFHYVSTAYVAGQQNCIIYENEMVNEPLFNNEYERSKFVAERLVIEYAKSNDIPYTIYRPGIIVGDSKTGATCRFDNLYLFVKVLFNIKNSFIKRKSGDLNNITIRVPGDPDTLINLVPIDYVADAIVVILKKRESIGQIYHITNPNPPRLCELRDLVITLLKIKGMHVEIDRELEKQSLSAVEKLFLRQTRSYYSYLFSRLRFDDCNTQDVLKSTGIICPVMTTELITVLIDYAVSHNWGEEERAVLQNLHV</sequence>
<dbReference type="InterPro" id="IPR036291">
    <property type="entry name" value="NAD(P)-bd_dom_sf"/>
</dbReference>
<dbReference type="InterPro" id="IPR013120">
    <property type="entry name" value="FAR_NAD-bd"/>
</dbReference>
<feature type="domain" description="Thioester reductase (TE)" evidence="1">
    <location>
        <begin position="10"/>
        <end position="286"/>
    </location>
</feature>
<dbReference type="Proteomes" id="UP000218542">
    <property type="component" value="Unassembled WGS sequence"/>
</dbReference>
<reference evidence="3" key="1">
    <citation type="journal article" date="2017" name="Environ. Microbiol. Rep.">
        <title>Genetic Diversity of Marine Anaerobic Ammonium-Oxidizing Bacteria as Revealed by Genomic and Proteomic Analyses of 'Candidatus Scalindua japonica'.</title>
        <authorList>
            <person name="Oshiki M."/>
            <person name="Mizuto K."/>
            <person name="Kimura Z."/>
            <person name="Kindaichi T."/>
            <person name="Satoh H."/>
            <person name="Okabe S."/>
        </authorList>
    </citation>
    <scope>NUCLEOTIDE SEQUENCE [LARGE SCALE GENOMIC DNA]</scope>
    <source>
        <strain evidence="3">husup-a2</strain>
    </source>
</reference>
<dbReference type="PANTHER" id="PTHR11011">
    <property type="entry name" value="MALE STERILITY PROTEIN 2-RELATED"/>
    <property type="match status" value="1"/>
</dbReference>
<dbReference type="CDD" id="cd05263">
    <property type="entry name" value="MupV_like_SDR_e"/>
    <property type="match status" value="1"/>
</dbReference>
<gene>
    <name evidence="2" type="ORF">SCALIN_C01_0220</name>
</gene>
<keyword evidence="3" id="KW-1185">Reference proteome</keyword>
<dbReference type="AlphaFoldDB" id="A0A286TTR1"/>
<accession>A0A286TTR1</accession>
<dbReference type="Gene3D" id="3.40.50.720">
    <property type="entry name" value="NAD(P)-binding Rossmann-like Domain"/>
    <property type="match status" value="1"/>
</dbReference>
<dbReference type="SUPFAM" id="SSF51735">
    <property type="entry name" value="NAD(P)-binding Rossmann-fold domains"/>
    <property type="match status" value="1"/>
</dbReference>
<evidence type="ECO:0000259" key="1">
    <source>
        <dbReference type="Pfam" id="PF07993"/>
    </source>
</evidence>
<dbReference type="RefSeq" id="WP_096892421.1">
    <property type="nucleotide sequence ID" value="NZ_BAOS01000001.1"/>
</dbReference>
<name>A0A286TTR1_9BACT</name>
<dbReference type="Pfam" id="PF07993">
    <property type="entry name" value="NAD_binding_4"/>
    <property type="match status" value="1"/>
</dbReference>
<dbReference type="PANTHER" id="PTHR11011:SF45">
    <property type="entry name" value="FATTY ACYL-COA REDUCTASE CG8306-RELATED"/>
    <property type="match status" value="1"/>
</dbReference>
<dbReference type="GO" id="GO:0035336">
    <property type="term" value="P:long-chain fatty-acyl-CoA metabolic process"/>
    <property type="evidence" value="ECO:0007669"/>
    <property type="project" value="TreeGrafter"/>
</dbReference>
<dbReference type="GO" id="GO:0080019">
    <property type="term" value="F:alcohol-forming very long-chain fatty acyl-CoA reductase activity"/>
    <property type="evidence" value="ECO:0007669"/>
    <property type="project" value="InterPro"/>
</dbReference>
<dbReference type="OrthoDB" id="9807212at2"/>
<protein>
    <recommendedName>
        <fullName evidence="1">Thioester reductase (TE) domain-containing protein</fullName>
    </recommendedName>
</protein>
<dbReference type="InterPro" id="IPR026055">
    <property type="entry name" value="FAR"/>
</dbReference>
<dbReference type="EMBL" id="BAOS01000001">
    <property type="protein sequence ID" value="GAX59289.1"/>
    <property type="molecule type" value="Genomic_DNA"/>
</dbReference>
<comment type="caution">
    <text evidence="2">The sequence shown here is derived from an EMBL/GenBank/DDBJ whole genome shotgun (WGS) entry which is preliminary data.</text>
</comment>
<dbReference type="GO" id="GO:0010345">
    <property type="term" value="P:suberin biosynthetic process"/>
    <property type="evidence" value="ECO:0007669"/>
    <property type="project" value="TreeGrafter"/>
</dbReference>
<organism evidence="2 3">
    <name type="scientific">Candidatus Scalindua japonica</name>
    <dbReference type="NCBI Taxonomy" id="1284222"/>
    <lineage>
        <taxon>Bacteria</taxon>
        <taxon>Pseudomonadati</taxon>
        <taxon>Planctomycetota</taxon>
        <taxon>Candidatus Brocadiia</taxon>
        <taxon>Candidatus Brocadiales</taxon>
        <taxon>Candidatus Scalinduaceae</taxon>
        <taxon>Candidatus Scalindua</taxon>
    </lineage>
</organism>
<proteinExistence type="predicted"/>
<evidence type="ECO:0000313" key="2">
    <source>
        <dbReference type="EMBL" id="GAX59289.1"/>
    </source>
</evidence>
<evidence type="ECO:0000313" key="3">
    <source>
        <dbReference type="Proteomes" id="UP000218542"/>
    </source>
</evidence>